<accession>T0SE66</accession>
<evidence type="ECO:0000256" key="2">
    <source>
        <dbReference type="ARBA" id="ARBA00008639"/>
    </source>
</evidence>
<evidence type="ECO:0008006" key="8">
    <source>
        <dbReference type="Google" id="ProtNLM"/>
    </source>
</evidence>
<dbReference type="Proteomes" id="UP000030762">
    <property type="component" value="Unassembled WGS sequence"/>
</dbReference>
<organism evidence="6 7">
    <name type="scientific">Saprolegnia diclina (strain VS20)</name>
    <dbReference type="NCBI Taxonomy" id="1156394"/>
    <lineage>
        <taxon>Eukaryota</taxon>
        <taxon>Sar</taxon>
        <taxon>Stramenopiles</taxon>
        <taxon>Oomycota</taxon>
        <taxon>Saprolegniomycetes</taxon>
        <taxon>Saprolegniales</taxon>
        <taxon>Saprolegniaceae</taxon>
        <taxon>Saprolegnia</taxon>
    </lineage>
</organism>
<dbReference type="InParanoid" id="T0SE66"/>
<dbReference type="OrthoDB" id="65643at2759"/>
<dbReference type="PANTHER" id="PTHR43780">
    <property type="entry name" value="1-AMINOCYCLOPROPANE-1-CARBOXYLATE DEAMINASE-RELATED"/>
    <property type="match status" value="1"/>
</dbReference>
<keyword evidence="7" id="KW-1185">Reference proteome</keyword>
<dbReference type="RefSeq" id="XP_008604896.1">
    <property type="nucleotide sequence ID" value="XM_008606674.1"/>
</dbReference>
<dbReference type="PIRSF" id="PIRSF006278">
    <property type="entry name" value="ACCD_DCysDesulf"/>
    <property type="match status" value="1"/>
</dbReference>
<dbReference type="eggNOG" id="ENOG502RXQ8">
    <property type="taxonomic scope" value="Eukaryota"/>
</dbReference>
<dbReference type="InterPro" id="IPR027278">
    <property type="entry name" value="ACCD_DCysDesulf"/>
</dbReference>
<sequence length="309" mass="34215">MLHRGATPFQRVCVRGLDVVVKRDDLFYLSGNKFRKLYWLIEQDATYFDHNHIFSYGGLQSNAMLAIAQLAHLKRVPFTYFTKPTELKSAGAPVATNLKLATDLGMQHVKLSSHEYEALAESREFGPLVPPATSKWIGIPQGGATADAEVGVQVLANEINAFASGEAKPLSVLLPSGTGTTAYYLAKHLRPGIDVYTVPCVGSAAYLRQQWQQLEPNALVARARILSPTKRVAFGSLWKPLLAMHNELLGATAIEFDLVYASLAWHTLFHALETQTLDLTGRQLVYVHCGGTSGNPSQRQRYERKWPRP</sequence>
<dbReference type="Gene3D" id="3.40.50.1100">
    <property type="match status" value="2"/>
</dbReference>
<dbReference type="AlphaFoldDB" id="T0SE66"/>
<dbReference type="VEuPathDB" id="FungiDB:SDRG_01158"/>
<dbReference type="GO" id="GO:0019148">
    <property type="term" value="F:D-cysteine desulfhydrase activity"/>
    <property type="evidence" value="ECO:0007669"/>
    <property type="project" value="TreeGrafter"/>
</dbReference>
<dbReference type="SUPFAM" id="SSF53686">
    <property type="entry name" value="Tryptophan synthase beta subunit-like PLP-dependent enzymes"/>
    <property type="match status" value="1"/>
</dbReference>
<dbReference type="GeneID" id="19941885"/>
<dbReference type="PANTHER" id="PTHR43780:SF2">
    <property type="entry name" value="1-AMINOCYCLOPROPANE-1-CARBOXYLATE DEAMINASE-RELATED"/>
    <property type="match status" value="1"/>
</dbReference>
<protein>
    <recommendedName>
        <fullName evidence="8">Tryptophan synthase beta chain-like PALP domain-containing protein</fullName>
    </recommendedName>
</protein>
<evidence type="ECO:0000256" key="4">
    <source>
        <dbReference type="PIRSR" id="PIRSR006278-1"/>
    </source>
</evidence>
<proteinExistence type="inferred from homology"/>
<name>T0SE66_SAPDV</name>
<dbReference type="OMA" id="NKARKFM"/>
<comment type="similarity">
    <text evidence="2">Belongs to the ACC deaminase/D-cysteine desulfhydrase family.</text>
</comment>
<evidence type="ECO:0000313" key="7">
    <source>
        <dbReference type="Proteomes" id="UP000030762"/>
    </source>
</evidence>
<dbReference type="InterPro" id="IPR036052">
    <property type="entry name" value="TrpB-like_PALP_sf"/>
</dbReference>
<keyword evidence="3 5" id="KW-0663">Pyridoxal phosphate</keyword>
<feature type="modified residue" description="N6-(pyridoxal phosphate)lysine" evidence="5">
    <location>
        <position position="33"/>
    </location>
</feature>
<reference evidence="6 7" key="1">
    <citation type="submission" date="2012-04" db="EMBL/GenBank/DDBJ databases">
        <title>The Genome Sequence of Saprolegnia declina VS20.</title>
        <authorList>
            <consortium name="The Broad Institute Genome Sequencing Platform"/>
            <person name="Russ C."/>
            <person name="Nusbaum C."/>
            <person name="Tyler B."/>
            <person name="van West P."/>
            <person name="Dieguez-Uribeondo J."/>
            <person name="de Bruijn I."/>
            <person name="Tripathy S."/>
            <person name="Jiang R."/>
            <person name="Young S.K."/>
            <person name="Zeng Q."/>
            <person name="Gargeya S."/>
            <person name="Fitzgerald M."/>
            <person name="Haas B."/>
            <person name="Abouelleil A."/>
            <person name="Alvarado L."/>
            <person name="Arachchi H.M."/>
            <person name="Berlin A."/>
            <person name="Chapman S.B."/>
            <person name="Goldberg J."/>
            <person name="Griggs A."/>
            <person name="Gujja S."/>
            <person name="Hansen M."/>
            <person name="Howarth C."/>
            <person name="Imamovic A."/>
            <person name="Larimer J."/>
            <person name="McCowen C."/>
            <person name="Montmayeur A."/>
            <person name="Murphy C."/>
            <person name="Neiman D."/>
            <person name="Pearson M."/>
            <person name="Priest M."/>
            <person name="Roberts A."/>
            <person name="Saif S."/>
            <person name="Shea T."/>
            <person name="Sisk P."/>
            <person name="Sykes S."/>
            <person name="Wortman J."/>
            <person name="Nusbaum C."/>
            <person name="Birren B."/>
        </authorList>
    </citation>
    <scope>NUCLEOTIDE SEQUENCE [LARGE SCALE GENOMIC DNA]</scope>
    <source>
        <strain evidence="6 7">VS20</strain>
    </source>
</reference>
<evidence type="ECO:0000256" key="5">
    <source>
        <dbReference type="PIRSR" id="PIRSR006278-2"/>
    </source>
</evidence>
<gene>
    <name evidence="6" type="ORF">SDRG_01158</name>
</gene>
<comment type="cofactor">
    <cofactor evidence="1">
        <name>pyridoxal 5'-phosphate</name>
        <dbReference type="ChEBI" id="CHEBI:597326"/>
    </cofactor>
</comment>
<evidence type="ECO:0000256" key="1">
    <source>
        <dbReference type="ARBA" id="ARBA00001933"/>
    </source>
</evidence>
<feature type="active site" description="Nucleophile" evidence="4">
    <location>
        <position position="61"/>
    </location>
</feature>
<evidence type="ECO:0000313" key="6">
    <source>
        <dbReference type="EMBL" id="EQC41182.1"/>
    </source>
</evidence>
<dbReference type="STRING" id="1156394.T0SE66"/>
<dbReference type="EMBL" id="JH767134">
    <property type="protein sequence ID" value="EQC41182.1"/>
    <property type="molecule type" value="Genomic_DNA"/>
</dbReference>
<evidence type="ECO:0000256" key="3">
    <source>
        <dbReference type="ARBA" id="ARBA00022898"/>
    </source>
</evidence>